<comment type="cofactor">
    <cofactor evidence="1 6">
        <name>pyridoxal 5'-phosphate</name>
        <dbReference type="ChEBI" id="CHEBI:597326"/>
    </cofactor>
</comment>
<dbReference type="EC" id="2.6.1.-" evidence="6"/>
<dbReference type="AlphaFoldDB" id="A0A2N0Z8M5"/>
<dbReference type="InterPro" id="IPR004838">
    <property type="entry name" value="NHTrfase_class1_PyrdxlP-BS"/>
</dbReference>
<reference evidence="8 9" key="1">
    <citation type="journal article" date="2010" name="Int. J. Syst. Evol. Microbiol.">
        <title>Bacillus horneckiae sp. nov., isolated from a spacecraft-assembly clean room.</title>
        <authorList>
            <person name="Vaishampayan P."/>
            <person name="Probst A."/>
            <person name="Krishnamurthi S."/>
            <person name="Ghosh S."/>
            <person name="Osman S."/>
            <person name="McDowall A."/>
            <person name="Ruckmani A."/>
            <person name="Mayilraj S."/>
            <person name="Venkateswaran K."/>
        </authorList>
    </citation>
    <scope>NUCLEOTIDE SEQUENCE [LARGE SCALE GENOMIC DNA]</scope>
    <source>
        <strain evidence="9">1PO1SC</strain>
    </source>
</reference>
<feature type="domain" description="Aminotransferase class I/classII large" evidence="7">
    <location>
        <begin position="29"/>
        <end position="377"/>
    </location>
</feature>
<evidence type="ECO:0000256" key="3">
    <source>
        <dbReference type="ARBA" id="ARBA00022576"/>
    </source>
</evidence>
<evidence type="ECO:0000256" key="4">
    <source>
        <dbReference type="ARBA" id="ARBA00022679"/>
    </source>
</evidence>
<dbReference type="InterPro" id="IPR050596">
    <property type="entry name" value="AspAT/PAT-like"/>
</dbReference>
<dbReference type="Gene3D" id="3.90.1150.10">
    <property type="entry name" value="Aspartate Aminotransferase, domain 1"/>
    <property type="match status" value="1"/>
</dbReference>
<dbReference type="CDD" id="cd00609">
    <property type="entry name" value="AAT_like"/>
    <property type="match status" value="1"/>
</dbReference>
<proteinExistence type="inferred from homology"/>
<dbReference type="EMBL" id="PISD01000091">
    <property type="protein sequence ID" value="PKG25861.1"/>
    <property type="molecule type" value="Genomic_DNA"/>
</dbReference>
<dbReference type="FunFam" id="3.40.640.10:FF:000033">
    <property type="entry name" value="Aspartate aminotransferase"/>
    <property type="match status" value="1"/>
</dbReference>
<dbReference type="InterPro" id="IPR015421">
    <property type="entry name" value="PyrdxlP-dep_Trfase_major"/>
</dbReference>
<dbReference type="InterPro" id="IPR004839">
    <property type="entry name" value="Aminotransferase_I/II_large"/>
</dbReference>
<dbReference type="InterPro" id="IPR015424">
    <property type="entry name" value="PyrdxlP-dep_Trfase"/>
</dbReference>
<evidence type="ECO:0000313" key="8">
    <source>
        <dbReference type="EMBL" id="PKG25861.1"/>
    </source>
</evidence>
<evidence type="ECO:0000313" key="9">
    <source>
        <dbReference type="Proteomes" id="UP000233343"/>
    </source>
</evidence>
<evidence type="ECO:0000256" key="2">
    <source>
        <dbReference type="ARBA" id="ARBA00007441"/>
    </source>
</evidence>
<dbReference type="PANTHER" id="PTHR46383:SF4">
    <property type="entry name" value="AMINOTRANSFERASE"/>
    <property type="match status" value="1"/>
</dbReference>
<dbReference type="GO" id="GO:0008483">
    <property type="term" value="F:transaminase activity"/>
    <property type="evidence" value="ECO:0007669"/>
    <property type="project" value="UniProtKB-KW"/>
</dbReference>
<dbReference type="RefSeq" id="WP_066193566.1">
    <property type="nucleotide sequence ID" value="NZ_JAMAUX010000001.1"/>
</dbReference>
<comment type="similarity">
    <text evidence="2 6">Belongs to the class-I pyridoxal-phosphate-dependent aminotransferase family.</text>
</comment>
<dbReference type="SUPFAM" id="SSF53383">
    <property type="entry name" value="PLP-dependent transferases"/>
    <property type="match status" value="1"/>
</dbReference>
<keyword evidence="9" id="KW-1185">Reference proteome</keyword>
<dbReference type="GO" id="GO:0006520">
    <property type="term" value="P:amino acid metabolic process"/>
    <property type="evidence" value="ECO:0007669"/>
    <property type="project" value="InterPro"/>
</dbReference>
<evidence type="ECO:0000259" key="7">
    <source>
        <dbReference type="Pfam" id="PF00155"/>
    </source>
</evidence>
<dbReference type="PANTHER" id="PTHR46383">
    <property type="entry name" value="ASPARTATE AMINOTRANSFERASE"/>
    <property type="match status" value="1"/>
</dbReference>
<keyword evidence="5" id="KW-0663">Pyridoxal phosphate</keyword>
<dbReference type="Proteomes" id="UP000233343">
    <property type="component" value="Unassembled WGS sequence"/>
</dbReference>
<dbReference type="GO" id="GO:0030170">
    <property type="term" value="F:pyridoxal phosphate binding"/>
    <property type="evidence" value="ECO:0007669"/>
    <property type="project" value="InterPro"/>
</dbReference>
<dbReference type="InterPro" id="IPR015422">
    <property type="entry name" value="PyrdxlP-dep_Trfase_small"/>
</dbReference>
<keyword evidence="4 6" id="KW-0808">Transferase</keyword>
<organism evidence="8 9">
    <name type="scientific">Cytobacillus horneckiae</name>
    <dbReference type="NCBI Taxonomy" id="549687"/>
    <lineage>
        <taxon>Bacteria</taxon>
        <taxon>Bacillati</taxon>
        <taxon>Bacillota</taxon>
        <taxon>Bacilli</taxon>
        <taxon>Bacillales</taxon>
        <taxon>Bacillaceae</taxon>
        <taxon>Cytobacillus</taxon>
    </lineage>
</organism>
<dbReference type="Pfam" id="PF00155">
    <property type="entry name" value="Aminotran_1_2"/>
    <property type="match status" value="1"/>
</dbReference>
<comment type="caution">
    <text evidence="8">The sequence shown here is derived from an EMBL/GenBank/DDBJ whole genome shotgun (WGS) entry which is preliminary data.</text>
</comment>
<accession>A0A2N0Z8M5</accession>
<keyword evidence="3 6" id="KW-0032">Aminotransferase</keyword>
<evidence type="ECO:0000256" key="6">
    <source>
        <dbReference type="RuleBase" id="RU000481"/>
    </source>
</evidence>
<evidence type="ECO:0000256" key="5">
    <source>
        <dbReference type="ARBA" id="ARBA00022898"/>
    </source>
</evidence>
<sequence length="400" mass="44992">MTRSLNSRVLQLEVPGIRKISNQLTDYPDAINLTIGQPDFPTPSHIKEAAITSILEDYSTYTHNAGLLQLREEVQAFYDDQYGVHYDANDEVIITIGASEAIDTAFRTILEEGDEVILFAPAYTGYIPLIELCGAKPVIIDTTDSGFKPTLKQLELAVTKNTKAILFNYPSNPTGVVLSADDLLPIAQWLKSQEVYIISDEIYSEITYEKDHACIAAFEGMRERTLVINGLSKSHSMTGWRLGYILAPKYISDQMVKVHLYNSVCASITSQYAAIAALKHGRDDPKRMKLEYQKRRDFVYAKLKQMGLEVDKPEGSFYIFPKIPATFKDAQHFASLLLKQGGVAVVPGSAFTPFGEGYIRITYAYSMEMLIEAMNRLERFLQGQHPIFTDYYLREASTNE</sequence>
<evidence type="ECO:0000256" key="1">
    <source>
        <dbReference type="ARBA" id="ARBA00001933"/>
    </source>
</evidence>
<name>A0A2N0Z8M5_9BACI</name>
<dbReference type="Gene3D" id="3.40.640.10">
    <property type="entry name" value="Type I PLP-dependent aspartate aminotransferase-like (Major domain)"/>
    <property type="match status" value="1"/>
</dbReference>
<dbReference type="PROSITE" id="PS00105">
    <property type="entry name" value="AA_TRANSFER_CLASS_1"/>
    <property type="match status" value="1"/>
</dbReference>
<gene>
    <name evidence="8" type="ORF">CWS20_27040</name>
</gene>
<protein>
    <recommendedName>
        <fullName evidence="6">Aminotransferase</fullName>
        <ecNumber evidence="6">2.6.1.-</ecNumber>
    </recommendedName>
</protein>